<dbReference type="Proteomes" id="UP001218188">
    <property type="component" value="Unassembled WGS sequence"/>
</dbReference>
<proteinExistence type="predicted"/>
<evidence type="ECO:0000256" key="2">
    <source>
        <dbReference type="SAM" id="Phobius"/>
    </source>
</evidence>
<keyword evidence="4" id="KW-1185">Reference proteome</keyword>
<name>A0AAD6SK12_9AGAR</name>
<evidence type="ECO:0000313" key="3">
    <source>
        <dbReference type="EMBL" id="KAJ7029434.1"/>
    </source>
</evidence>
<protein>
    <submittedName>
        <fullName evidence="3">Uncharacterized protein</fullName>
    </submittedName>
</protein>
<keyword evidence="2" id="KW-0472">Membrane</keyword>
<dbReference type="AlphaFoldDB" id="A0AAD6SK12"/>
<keyword evidence="2" id="KW-0812">Transmembrane</keyword>
<comment type="caution">
    <text evidence="3">The sequence shown here is derived from an EMBL/GenBank/DDBJ whole genome shotgun (WGS) entry which is preliminary data.</text>
</comment>
<gene>
    <name evidence="3" type="ORF">C8F04DRAFT_1187648</name>
</gene>
<feature type="region of interest" description="Disordered" evidence="1">
    <location>
        <begin position="1"/>
        <end position="20"/>
    </location>
</feature>
<feature type="transmembrane region" description="Helical" evidence="2">
    <location>
        <begin position="94"/>
        <end position="122"/>
    </location>
</feature>
<dbReference type="EMBL" id="JARJCM010000101">
    <property type="protein sequence ID" value="KAJ7029434.1"/>
    <property type="molecule type" value="Genomic_DNA"/>
</dbReference>
<reference evidence="3" key="1">
    <citation type="submission" date="2023-03" db="EMBL/GenBank/DDBJ databases">
        <title>Massive genome expansion in bonnet fungi (Mycena s.s.) driven by repeated elements and novel gene families across ecological guilds.</title>
        <authorList>
            <consortium name="Lawrence Berkeley National Laboratory"/>
            <person name="Harder C.B."/>
            <person name="Miyauchi S."/>
            <person name="Viragh M."/>
            <person name="Kuo A."/>
            <person name="Thoen E."/>
            <person name="Andreopoulos B."/>
            <person name="Lu D."/>
            <person name="Skrede I."/>
            <person name="Drula E."/>
            <person name="Henrissat B."/>
            <person name="Morin E."/>
            <person name="Kohler A."/>
            <person name="Barry K."/>
            <person name="LaButti K."/>
            <person name="Morin E."/>
            <person name="Salamov A."/>
            <person name="Lipzen A."/>
            <person name="Mereny Z."/>
            <person name="Hegedus B."/>
            <person name="Baldrian P."/>
            <person name="Stursova M."/>
            <person name="Weitz H."/>
            <person name="Taylor A."/>
            <person name="Grigoriev I.V."/>
            <person name="Nagy L.G."/>
            <person name="Martin F."/>
            <person name="Kauserud H."/>
        </authorList>
    </citation>
    <scope>NUCLEOTIDE SEQUENCE</scope>
    <source>
        <strain evidence="3">CBHHK200</strain>
    </source>
</reference>
<evidence type="ECO:0000256" key="1">
    <source>
        <dbReference type="SAM" id="MobiDB-lite"/>
    </source>
</evidence>
<sequence length="151" mass="16393">MENFDKGTLRSHVKGNRQTTTTRVTAASIISTRTYVARITGTSGLPRQGAYGDLNHKTQLQPKSWSARPTPPVHTLTPQLQGSIFSAIGRGIEAIVAAIAAVIMAIVSAITMVIVTIFDVLLDILCCRCCSRRSSSMGRRSRFRGGRAARY</sequence>
<evidence type="ECO:0000313" key="4">
    <source>
        <dbReference type="Proteomes" id="UP001218188"/>
    </source>
</evidence>
<organism evidence="3 4">
    <name type="scientific">Mycena alexandri</name>
    <dbReference type="NCBI Taxonomy" id="1745969"/>
    <lineage>
        <taxon>Eukaryota</taxon>
        <taxon>Fungi</taxon>
        <taxon>Dikarya</taxon>
        <taxon>Basidiomycota</taxon>
        <taxon>Agaricomycotina</taxon>
        <taxon>Agaricomycetes</taxon>
        <taxon>Agaricomycetidae</taxon>
        <taxon>Agaricales</taxon>
        <taxon>Marasmiineae</taxon>
        <taxon>Mycenaceae</taxon>
        <taxon>Mycena</taxon>
    </lineage>
</organism>
<accession>A0AAD6SK12</accession>
<keyword evidence="2" id="KW-1133">Transmembrane helix</keyword>